<evidence type="ECO:0000256" key="3">
    <source>
        <dbReference type="ARBA" id="ARBA00022630"/>
    </source>
</evidence>
<dbReference type="Gene3D" id="1.20.140.10">
    <property type="entry name" value="Butyryl-CoA Dehydrogenase, subunit A, domain 3"/>
    <property type="match status" value="1"/>
</dbReference>
<dbReference type="InterPro" id="IPR037069">
    <property type="entry name" value="AcylCoA_DH/ox_N_sf"/>
</dbReference>
<evidence type="ECO:0000259" key="7">
    <source>
        <dbReference type="Pfam" id="PF00766"/>
    </source>
</evidence>
<feature type="domain" description="Electron transfer flavoprotein alpha subunit C-terminal" evidence="7">
    <location>
        <begin position="413"/>
        <end position="489"/>
    </location>
</feature>
<keyword evidence="3 5" id="KW-0285">Flavoprotein</keyword>
<evidence type="ECO:0000256" key="5">
    <source>
        <dbReference type="RuleBase" id="RU362125"/>
    </source>
</evidence>
<evidence type="ECO:0000313" key="11">
    <source>
        <dbReference type="EMBL" id="MCD5563838.1"/>
    </source>
</evidence>
<evidence type="ECO:0000259" key="6">
    <source>
        <dbReference type="Pfam" id="PF00441"/>
    </source>
</evidence>
<dbReference type="InterPro" id="IPR029035">
    <property type="entry name" value="DHS-like_NAD/FAD-binding_dom"/>
</dbReference>
<evidence type="ECO:0000256" key="4">
    <source>
        <dbReference type="ARBA" id="ARBA00022827"/>
    </source>
</evidence>
<evidence type="ECO:0000256" key="2">
    <source>
        <dbReference type="ARBA" id="ARBA00009347"/>
    </source>
</evidence>
<dbReference type="Pfam" id="PF02771">
    <property type="entry name" value="Acyl-CoA_dh_N"/>
    <property type="match status" value="1"/>
</dbReference>
<evidence type="ECO:0000256" key="1">
    <source>
        <dbReference type="ARBA" id="ARBA00001974"/>
    </source>
</evidence>
<dbReference type="SUPFAM" id="SSF47203">
    <property type="entry name" value="Acyl-CoA dehydrogenase C-terminal domain-like"/>
    <property type="match status" value="1"/>
</dbReference>
<dbReference type="InterPro" id="IPR013786">
    <property type="entry name" value="AcylCoA_DH/ox_N"/>
</dbReference>
<dbReference type="InterPro" id="IPR036250">
    <property type="entry name" value="AcylCo_DH-like_C"/>
</dbReference>
<feature type="domain" description="Acyl-CoA dehydrogenase/oxidase C-terminal" evidence="6">
    <location>
        <begin position="217"/>
        <end position="362"/>
    </location>
</feature>
<dbReference type="AlphaFoldDB" id="A0A3G6JGC0"/>
<protein>
    <submittedName>
        <fullName evidence="10 11">Acyl-CoA dehydrogenase</fullName>
    </submittedName>
</protein>
<dbReference type="PANTHER" id="PTHR43884:SF12">
    <property type="entry name" value="ISOVALERYL-COA DEHYDROGENASE, MITOCHONDRIAL-RELATED"/>
    <property type="match status" value="1"/>
</dbReference>
<evidence type="ECO:0000313" key="10">
    <source>
        <dbReference type="EMBL" id="AZA16953.1"/>
    </source>
</evidence>
<dbReference type="Pfam" id="PF00766">
    <property type="entry name" value="ETF_alpha"/>
    <property type="match status" value="1"/>
</dbReference>
<dbReference type="Gene3D" id="3.40.50.1220">
    <property type="entry name" value="TPP-binding domain"/>
    <property type="match status" value="1"/>
</dbReference>
<dbReference type="InterPro" id="IPR046373">
    <property type="entry name" value="Acyl-CoA_Oxase/DH_mid-dom_sf"/>
</dbReference>
<dbReference type="PANTHER" id="PTHR43884">
    <property type="entry name" value="ACYL-COA DEHYDROGENASE"/>
    <property type="match status" value="1"/>
</dbReference>
<dbReference type="Gene3D" id="1.10.540.10">
    <property type="entry name" value="Acyl-CoA dehydrogenase/oxidase, N-terminal domain"/>
    <property type="match status" value="1"/>
</dbReference>
<dbReference type="EMBL" id="JAJNUY010000030">
    <property type="protein sequence ID" value="MCD5563838.1"/>
    <property type="molecule type" value="Genomic_DNA"/>
</dbReference>
<dbReference type="SUPFAM" id="SSF52467">
    <property type="entry name" value="DHS-like NAD/FAD-binding domain"/>
    <property type="match status" value="1"/>
</dbReference>
<keyword evidence="4 5" id="KW-0274">FAD</keyword>
<dbReference type="Pfam" id="PF02770">
    <property type="entry name" value="Acyl-CoA_dh_M"/>
    <property type="match status" value="1"/>
</dbReference>
<evidence type="ECO:0000259" key="9">
    <source>
        <dbReference type="Pfam" id="PF02771"/>
    </source>
</evidence>
<feature type="domain" description="Acyl-CoA oxidase/dehydrogenase middle" evidence="8">
    <location>
        <begin position="115"/>
        <end position="204"/>
    </location>
</feature>
<accession>A0A3G6JGC0</accession>
<proteinExistence type="inferred from homology"/>
<dbReference type="Proteomes" id="UP001200334">
    <property type="component" value="Unassembled WGS sequence"/>
</dbReference>
<evidence type="ECO:0000259" key="8">
    <source>
        <dbReference type="Pfam" id="PF02770"/>
    </source>
</evidence>
<dbReference type="Gene3D" id="2.40.110.10">
    <property type="entry name" value="Butyryl-CoA Dehydrogenase, subunit A, domain 2"/>
    <property type="match status" value="1"/>
</dbReference>
<organism evidence="10">
    <name type="scientific">Lactobacillus delbrueckii subsp. lactis</name>
    <dbReference type="NCBI Taxonomy" id="29397"/>
    <lineage>
        <taxon>Bacteria</taxon>
        <taxon>Bacillati</taxon>
        <taxon>Bacillota</taxon>
        <taxon>Bacilli</taxon>
        <taxon>Lactobacillales</taxon>
        <taxon>Lactobacillaceae</taxon>
        <taxon>Lactobacillus</taxon>
    </lineage>
</organism>
<name>A0A3G6JGC0_LACDL</name>
<gene>
    <name evidence="10" type="ORF">DQL93_11190</name>
    <name evidence="11" type="ORF">LOB85_06925</name>
</gene>
<reference evidence="10" key="1">
    <citation type="submission" date="2018-07" db="EMBL/GenBank/DDBJ databases">
        <authorList>
            <person name="Somerville V."/>
        </authorList>
    </citation>
    <scope>NUCLEOTIDE SEQUENCE</scope>
    <source>
        <strain evidence="10">NWC_2_2</strain>
    </source>
</reference>
<dbReference type="InterPro" id="IPR009075">
    <property type="entry name" value="AcylCo_DH/oxidase_C"/>
</dbReference>
<sequence length="531" mass="57442">MTNETELLQAVQQLADKDVAPFDLQIDRQAKLPNGLFQKIVDLGLLRAKIPKEYGGLDVSAQTAGKIVNILAKANASVGVMLEGHYKSCDQLAKYGTDVAKKRYFAWGAQAILGFSNTEPEGGSDPSKHQSYAVEKDGRWIINGDKVMITNGTLAQVYSVNVRTGPNEYSVFIVDKGMPGFSFGYVEKFIGLRGIPCGEVVMNQIEVGPENMLGKRGQGLEIANNAHDDARYLMGAVLTGIQEHALDIAKNYAAKRKSGNTLLKDMQVTQYKISKIATNKELTRLVYEEAARRKDAGLPYMEQSAMAKCFGSQAAVESCDLTLQIMGGYGYSAEFAPEHLVRDARAMEIAEGTIEKMYTEISNAEMADVPSQEVARKQADLTDLDQILPLLEAAKTPAGAVDAVSSPSQAAGLPKAKIVLALGRGANQPETIALAKQVAEKLGAEIGVTRPMVGSDFNRGQQLGVNGHKIKPQVLINLGIAGAPQYTFTVDHAENIISVNTNPNAIVFEGSDYRYVGSTYDFLKELLNRLG</sequence>
<dbReference type="EMBL" id="CP031023">
    <property type="protein sequence ID" value="AZA16953.1"/>
    <property type="molecule type" value="Genomic_DNA"/>
</dbReference>
<comment type="similarity">
    <text evidence="2 5">Belongs to the acyl-CoA dehydrogenase family.</text>
</comment>
<evidence type="ECO:0000313" key="12">
    <source>
        <dbReference type="Proteomes" id="UP001200334"/>
    </source>
</evidence>
<dbReference type="GO" id="GO:0050660">
    <property type="term" value="F:flavin adenine dinucleotide binding"/>
    <property type="evidence" value="ECO:0007669"/>
    <property type="project" value="InterPro"/>
</dbReference>
<keyword evidence="5" id="KW-0560">Oxidoreductase</keyword>
<dbReference type="GO" id="GO:0003995">
    <property type="term" value="F:acyl-CoA dehydrogenase activity"/>
    <property type="evidence" value="ECO:0007669"/>
    <property type="project" value="TreeGrafter"/>
</dbReference>
<reference evidence="11 12" key="2">
    <citation type="submission" date="2021-12" db="EMBL/GenBank/DDBJ databases">
        <title>Antimicrobial susceptibility of Lactobacillus delbrueckii subsp. lactis obtained from milk products and other habitats.</title>
        <authorList>
            <person name="Shani N."/>
        </authorList>
    </citation>
    <scope>NUCLEOTIDE SEQUENCE [LARGE SCALE GENOMIC DNA]</scope>
    <source>
        <strain evidence="11 12">FAM 21755</strain>
    </source>
</reference>
<dbReference type="SUPFAM" id="SSF56645">
    <property type="entry name" value="Acyl-CoA dehydrogenase NM domain-like"/>
    <property type="match status" value="1"/>
</dbReference>
<dbReference type="InterPro" id="IPR014731">
    <property type="entry name" value="ETF_asu_C"/>
</dbReference>
<comment type="cofactor">
    <cofactor evidence="1 5">
        <name>FAD</name>
        <dbReference type="ChEBI" id="CHEBI:57692"/>
    </cofactor>
</comment>
<dbReference type="InterPro" id="IPR009100">
    <property type="entry name" value="AcylCoA_DH/oxidase_NM_dom_sf"/>
</dbReference>
<feature type="domain" description="Acyl-CoA dehydrogenase/oxidase N-terminal" evidence="9">
    <location>
        <begin position="4"/>
        <end position="105"/>
    </location>
</feature>
<dbReference type="InterPro" id="IPR006091">
    <property type="entry name" value="Acyl-CoA_Oxase/DH_mid-dom"/>
</dbReference>
<dbReference type="Pfam" id="PF00441">
    <property type="entry name" value="Acyl-CoA_dh_1"/>
    <property type="match status" value="1"/>
</dbReference>
<dbReference type="RefSeq" id="WP_130183173.1">
    <property type="nucleotide sequence ID" value="NZ_CP046131.1"/>
</dbReference>